<evidence type="ECO:0000313" key="2">
    <source>
        <dbReference type="Proteomes" id="UP000672032"/>
    </source>
</evidence>
<accession>A0A8A3PAM3</accession>
<gene>
    <name evidence="1" type="ORF">DSL72_001516</name>
</gene>
<evidence type="ECO:0000313" key="1">
    <source>
        <dbReference type="EMBL" id="QSZ31947.1"/>
    </source>
</evidence>
<organism evidence="1 2">
    <name type="scientific">Monilinia vaccinii-corymbosi</name>
    <dbReference type="NCBI Taxonomy" id="61207"/>
    <lineage>
        <taxon>Eukaryota</taxon>
        <taxon>Fungi</taxon>
        <taxon>Dikarya</taxon>
        <taxon>Ascomycota</taxon>
        <taxon>Pezizomycotina</taxon>
        <taxon>Leotiomycetes</taxon>
        <taxon>Helotiales</taxon>
        <taxon>Sclerotiniaceae</taxon>
        <taxon>Monilinia</taxon>
    </lineage>
</organism>
<dbReference type="AlphaFoldDB" id="A0A8A3PAM3"/>
<protein>
    <submittedName>
        <fullName evidence="1">Uncharacterized protein</fullName>
    </submittedName>
</protein>
<dbReference type="EMBL" id="CP063406">
    <property type="protein sequence ID" value="QSZ31947.1"/>
    <property type="molecule type" value="Genomic_DNA"/>
</dbReference>
<keyword evidence="2" id="KW-1185">Reference proteome</keyword>
<sequence length="24" mass="2506">MDRDSADRDSVGLDTGWGIVGGLI</sequence>
<proteinExistence type="predicted"/>
<name>A0A8A3PAM3_9HELO</name>
<reference evidence="1" key="1">
    <citation type="submission" date="2020-10" db="EMBL/GenBank/DDBJ databases">
        <title>Genome Sequence of Monilinia vaccinii-corymbosi Sheds Light on Mummy Berry Disease Infection of Blueberry and Mating Type.</title>
        <authorList>
            <person name="Yow A.G."/>
            <person name="Zhang Y."/>
            <person name="Bansal K."/>
            <person name="Eacker S.M."/>
            <person name="Sullivan S."/>
            <person name="Liachko I."/>
            <person name="Cubeta M.A."/>
            <person name="Rollins J.A."/>
            <person name="Ashrafi H."/>
        </authorList>
    </citation>
    <scope>NUCLEOTIDE SEQUENCE</scope>
    <source>
        <strain evidence="1">RL-1</strain>
    </source>
</reference>
<dbReference type="Proteomes" id="UP000672032">
    <property type="component" value="Chromosome 2"/>
</dbReference>